<evidence type="ECO:0000259" key="1">
    <source>
        <dbReference type="Pfam" id="PF01965"/>
    </source>
</evidence>
<dbReference type="EMBL" id="CP000250">
    <property type="protein sequence ID" value="ABD07259.1"/>
    <property type="molecule type" value="Genomic_DNA"/>
</dbReference>
<dbReference type="PANTHER" id="PTHR43130:SF2">
    <property type="entry name" value="DJ-1_PFPI DOMAIN-CONTAINING PROTEIN"/>
    <property type="match status" value="1"/>
</dbReference>
<dbReference type="KEGG" id="rpb:RPB_2555"/>
<dbReference type="Proteomes" id="UP000008809">
    <property type="component" value="Chromosome"/>
</dbReference>
<sequence length="285" mass="30185">MSITRRQFTQTAASAAAAIAVGERTAAEAADRSAPGKPVPEAPAHDMSAMPAHWIGKEQIAFLIYPEFTALDMVGPHHMLTGLMGATVHIVAKTRDPVKSDTGLTFVPSATFEECPADLDIICVPGGTQGTLAAMQDEATIRFLRDRGSRARFVTSVCTGSLVLGAAGLLDGYRATSHWAAKPVLPVFGAIPTEGRVVRDRNRITGGGVTAGIDFGLSLVGQLRDRQYAEVAQLIAEYAPEPPYDAGTPARAPAEVRALTEPMFVDFLKQAEAVGRAAFARNKTL</sequence>
<dbReference type="AlphaFoldDB" id="Q2IX01"/>
<dbReference type="RefSeq" id="WP_011441444.1">
    <property type="nucleotide sequence ID" value="NC_007778.1"/>
</dbReference>
<feature type="domain" description="DJ-1/PfpI" evidence="1">
    <location>
        <begin position="59"/>
        <end position="220"/>
    </location>
</feature>
<organism evidence="2 3">
    <name type="scientific">Rhodopseudomonas palustris (strain HaA2)</name>
    <dbReference type="NCBI Taxonomy" id="316058"/>
    <lineage>
        <taxon>Bacteria</taxon>
        <taxon>Pseudomonadati</taxon>
        <taxon>Pseudomonadota</taxon>
        <taxon>Alphaproteobacteria</taxon>
        <taxon>Hyphomicrobiales</taxon>
        <taxon>Nitrobacteraceae</taxon>
        <taxon>Rhodopseudomonas</taxon>
    </lineage>
</organism>
<dbReference type="CDD" id="cd03139">
    <property type="entry name" value="GATase1_PfpI_2"/>
    <property type="match status" value="1"/>
</dbReference>
<reference evidence="2 3" key="1">
    <citation type="submission" date="2006-01" db="EMBL/GenBank/DDBJ databases">
        <title>Complete sequence of Rhodopseudomonas palustris HaA2.</title>
        <authorList>
            <consortium name="US DOE Joint Genome Institute"/>
            <person name="Copeland A."/>
            <person name="Lucas S."/>
            <person name="Lapidus A."/>
            <person name="Barry K."/>
            <person name="Detter J.C."/>
            <person name="Glavina T."/>
            <person name="Hammon N."/>
            <person name="Israni S."/>
            <person name="Pitluck S."/>
            <person name="Chain P."/>
            <person name="Malfatti S."/>
            <person name="Shin M."/>
            <person name="Vergez L."/>
            <person name="Schmutz J."/>
            <person name="Larimer F."/>
            <person name="Land M."/>
            <person name="Hauser L."/>
            <person name="Pelletier D.A."/>
            <person name="Kyrpides N."/>
            <person name="Anderson I."/>
            <person name="Oda Y."/>
            <person name="Harwood C.S."/>
            <person name="Richardson P."/>
        </authorList>
    </citation>
    <scope>NUCLEOTIDE SEQUENCE [LARGE SCALE GENOMIC DNA]</scope>
    <source>
        <strain evidence="2 3">HaA2</strain>
    </source>
</reference>
<dbReference type="SUPFAM" id="SSF52317">
    <property type="entry name" value="Class I glutamine amidotransferase-like"/>
    <property type="match status" value="1"/>
</dbReference>
<protein>
    <submittedName>
        <fullName evidence="2">Twin-arginine translocation pathway signal</fullName>
    </submittedName>
</protein>
<dbReference type="Gene3D" id="3.40.50.880">
    <property type="match status" value="1"/>
</dbReference>
<keyword evidence="3" id="KW-1185">Reference proteome</keyword>
<accession>Q2IX01</accession>
<dbReference type="STRING" id="316058.RPB_2555"/>
<gene>
    <name evidence="2" type="ordered locus">RPB_2555</name>
</gene>
<dbReference type="eggNOG" id="COG0693">
    <property type="taxonomic scope" value="Bacteria"/>
</dbReference>
<dbReference type="InterPro" id="IPR029062">
    <property type="entry name" value="Class_I_gatase-like"/>
</dbReference>
<name>Q2IX01_RHOP2</name>
<evidence type="ECO:0000313" key="2">
    <source>
        <dbReference type="EMBL" id="ABD07259.1"/>
    </source>
</evidence>
<dbReference type="Pfam" id="PF01965">
    <property type="entry name" value="DJ-1_PfpI"/>
    <property type="match status" value="1"/>
</dbReference>
<evidence type="ECO:0000313" key="3">
    <source>
        <dbReference type="Proteomes" id="UP000008809"/>
    </source>
</evidence>
<proteinExistence type="predicted"/>
<dbReference type="PANTHER" id="PTHR43130">
    <property type="entry name" value="ARAC-FAMILY TRANSCRIPTIONAL REGULATOR"/>
    <property type="match status" value="1"/>
</dbReference>
<dbReference type="OrthoDB" id="186587at2"/>
<dbReference type="InterPro" id="IPR002818">
    <property type="entry name" value="DJ-1/PfpI"/>
</dbReference>
<dbReference type="PROSITE" id="PS51318">
    <property type="entry name" value="TAT"/>
    <property type="match status" value="1"/>
</dbReference>
<dbReference type="InterPro" id="IPR052158">
    <property type="entry name" value="INH-QAR"/>
</dbReference>
<dbReference type="GO" id="GO:0006355">
    <property type="term" value="P:regulation of DNA-templated transcription"/>
    <property type="evidence" value="ECO:0007669"/>
    <property type="project" value="TreeGrafter"/>
</dbReference>
<dbReference type="HOGENOM" id="CLU_000445_44_1_5"/>
<dbReference type="InterPro" id="IPR006311">
    <property type="entry name" value="TAT_signal"/>
</dbReference>